<dbReference type="OrthoDB" id="5837302at2759"/>
<name>A0A7I4Y5N5_HAECO</name>
<protein>
    <submittedName>
        <fullName evidence="3">Reverse transcriptase domain-containing protein</fullName>
    </submittedName>
</protein>
<evidence type="ECO:0000259" key="1">
    <source>
        <dbReference type="PROSITE" id="PS50878"/>
    </source>
</evidence>
<evidence type="ECO:0000313" key="2">
    <source>
        <dbReference type="Proteomes" id="UP000025227"/>
    </source>
</evidence>
<dbReference type="PROSITE" id="PS50878">
    <property type="entry name" value="RT_POL"/>
    <property type="match status" value="1"/>
</dbReference>
<accession>A0A7I4Y5N5</accession>
<feature type="domain" description="Reverse transcriptase" evidence="1">
    <location>
        <begin position="1"/>
        <end position="140"/>
    </location>
</feature>
<dbReference type="PANTHER" id="PTHR21301:SF10">
    <property type="entry name" value="REVERSE TRANSCRIPTASE DOMAIN-CONTAINING PROTEIN"/>
    <property type="match status" value="1"/>
</dbReference>
<dbReference type="InterPro" id="IPR000477">
    <property type="entry name" value="RT_dom"/>
</dbReference>
<dbReference type="Pfam" id="PF00078">
    <property type="entry name" value="RVT_1"/>
    <property type="match status" value="1"/>
</dbReference>
<organism evidence="2 3">
    <name type="scientific">Haemonchus contortus</name>
    <name type="common">Barber pole worm</name>
    <dbReference type="NCBI Taxonomy" id="6289"/>
    <lineage>
        <taxon>Eukaryota</taxon>
        <taxon>Metazoa</taxon>
        <taxon>Ecdysozoa</taxon>
        <taxon>Nematoda</taxon>
        <taxon>Chromadorea</taxon>
        <taxon>Rhabditida</taxon>
        <taxon>Rhabditina</taxon>
        <taxon>Rhabditomorpha</taxon>
        <taxon>Strongyloidea</taxon>
        <taxon>Trichostrongylidae</taxon>
        <taxon>Haemonchus</taxon>
    </lineage>
</organism>
<keyword evidence="2" id="KW-1185">Reference proteome</keyword>
<dbReference type="AlphaFoldDB" id="A0A7I4Y5N5"/>
<proteinExistence type="predicted"/>
<dbReference type="Proteomes" id="UP000025227">
    <property type="component" value="Unplaced"/>
</dbReference>
<reference evidence="3" key="1">
    <citation type="submission" date="2020-12" db="UniProtKB">
        <authorList>
            <consortium name="WormBaseParasite"/>
        </authorList>
    </citation>
    <scope>IDENTIFICATION</scope>
    <source>
        <strain evidence="3">MHco3</strain>
    </source>
</reference>
<evidence type="ECO:0000313" key="3">
    <source>
        <dbReference type="WBParaSite" id="HCON_00048490-00001"/>
    </source>
</evidence>
<dbReference type="PANTHER" id="PTHR21301">
    <property type="entry name" value="REVERSE TRANSCRIPTASE"/>
    <property type="match status" value="1"/>
</dbReference>
<sequence length="140" mass="16255">MESFDVTSLYTNVSNNDAMQAILEQLNEYESSVNTYGLTITQVMVLIQECLECSTFRGSGQYYRQIRELAIRQRLAPVLAIAYMSKTEKPLLDRRSIMYGRYIDDCFVVCSTEEEMDTCYDLLHRQADNITFTREKPTDD</sequence>
<dbReference type="WBParaSite" id="HCON_00048490-00001">
    <property type="protein sequence ID" value="HCON_00048490-00001"/>
    <property type="gene ID" value="HCON_00048490"/>
</dbReference>